<dbReference type="AlphaFoldDB" id="A0A150X8D8"/>
<evidence type="ECO:0000313" key="2">
    <source>
        <dbReference type="Proteomes" id="UP000075583"/>
    </source>
</evidence>
<accession>A0A150X8D8</accession>
<dbReference type="Proteomes" id="UP000075583">
    <property type="component" value="Unassembled WGS sequence"/>
</dbReference>
<name>A0A150X8D8_ROSEK</name>
<gene>
    <name evidence="1" type="ORF">MB14_07010</name>
</gene>
<organism evidence="1 2">
    <name type="scientific">Roseivirga ehrenbergii (strain DSM 102268 / JCM 13514 / KCTC 12282 / NCIMB 14502 / KMM 6017)</name>
    <dbReference type="NCBI Taxonomy" id="279360"/>
    <lineage>
        <taxon>Bacteria</taxon>
        <taxon>Pseudomonadati</taxon>
        <taxon>Bacteroidota</taxon>
        <taxon>Cytophagia</taxon>
        <taxon>Cytophagales</taxon>
        <taxon>Roseivirgaceae</taxon>
        <taxon>Roseivirga</taxon>
    </lineage>
</organism>
<reference evidence="1" key="1">
    <citation type="submission" date="2016-01" db="EMBL/GenBank/DDBJ databases">
        <title>Genome sequencing of Roseivirga ehrenbergii KMM 6017.</title>
        <authorList>
            <person name="Selvaratnam C."/>
            <person name="Thevarajoo S."/>
            <person name="Goh K.M."/>
            <person name="Ee R."/>
            <person name="Chan K.-G."/>
            <person name="Chong C.S."/>
        </authorList>
    </citation>
    <scope>NUCLEOTIDE SEQUENCE [LARGE SCALE GENOMIC DNA]</scope>
    <source>
        <strain evidence="1">KMM 6017</strain>
    </source>
</reference>
<comment type="caution">
    <text evidence="1">The sequence shown here is derived from an EMBL/GenBank/DDBJ whole genome shotgun (WGS) entry which is preliminary data.</text>
</comment>
<sequence length="114" mass="12828">MLKTGIKSLTSRKLNKYIFMRILELYARLAKDTSPQESLFTGKFEGLKSINMRLSESATGTAHFAIFQNGVEKISKNITAGQSIKYTHPSGTTVEYYINSYSETDLPKVHIMIS</sequence>
<keyword evidence="2" id="KW-1185">Reference proteome</keyword>
<protein>
    <submittedName>
        <fullName evidence="1">Uncharacterized protein</fullName>
    </submittedName>
</protein>
<dbReference type="EMBL" id="LQZQ01000045">
    <property type="protein sequence ID" value="KYG74944.1"/>
    <property type="molecule type" value="Genomic_DNA"/>
</dbReference>
<evidence type="ECO:0000313" key="1">
    <source>
        <dbReference type="EMBL" id="KYG74944.1"/>
    </source>
</evidence>
<proteinExistence type="predicted"/>